<dbReference type="AlphaFoldDB" id="A0A9P3G271"/>
<dbReference type="OrthoDB" id="3227562at2759"/>
<sequence length="212" mass="23574">MDMEADMNMTDTETPTAVPPPQPQVQPQLAMDEPQGMDLSDSSVPVNISATANNRDKFREIPVKVHVRRPERDNWAYVGRAIVTQEAFGQGSRIVVRGHSSRKVVTAFQEGASLQAEKRGNFVVVSCVEGGRVISWSLNALNNSETLRLLAIIELSCYTCKHAANAPEVSGSHMRRVAKVIKDDRRKRHKRRKDQDAMVAAFAKTGIEDIKH</sequence>
<evidence type="ECO:0000313" key="2">
    <source>
        <dbReference type="EMBL" id="GJE87648.1"/>
    </source>
</evidence>
<reference evidence="2 3" key="1">
    <citation type="submission" date="2021-08" db="EMBL/GenBank/DDBJ databases">
        <title>Draft Genome Sequence of Phanerochaete sordida strain YK-624.</title>
        <authorList>
            <person name="Mori T."/>
            <person name="Dohra H."/>
            <person name="Suzuki T."/>
            <person name="Kawagishi H."/>
            <person name="Hirai H."/>
        </authorList>
    </citation>
    <scope>NUCLEOTIDE SEQUENCE [LARGE SCALE GENOMIC DNA]</scope>
    <source>
        <strain evidence="2 3">YK-624</strain>
    </source>
</reference>
<feature type="region of interest" description="Disordered" evidence="1">
    <location>
        <begin position="1"/>
        <end position="43"/>
    </location>
</feature>
<name>A0A9P3G271_9APHY</name>
<evidence type="ECO:0000313" key="3">
    <source>
        <dbReference type="Proteomes" id="UP000703269"/>
    </source>
</evidence>
<organism evidence="2 3">
    <name type="scientific">Phanerochaete sordida</name>
    <dbReference type="NCBI Taxonomy" id="48140"/>
    <lineage>
        <taxon>Eukaryota</taxon>
        <taxon>Fungi</taxon>
        <taxon>Dikarya</taxon>
        <taxon>Basidiomycota</taxon>
        <taxon>Agaricomycotina</taxon>
        <taxon>Agaricomycetes</taxon>
        <taxon>Polyporales</taxon>
        <taxon>Phanerochaetaceae</taxon>
        <taxon>Phanerochaete</taxon>
    </lineage>
</organism>
<evidence type="ECO:0000256" key="1">
    <source>
        <dbReference type="SAM" id="MobiDB-lite"/>
    </source>
</evidence>
<gene>
    <name evidence="2" type="ORF">PsYK624_037310</name>
</gene>
<comment type="caution">
    <text evidence="2">The sequence shown here is derived from an EMBL/GenBank/DDBJ whole genome shotgun (WGS) entry which is preliminary data.</text>
</comment>
<proteinExistence type="predicted"/>
<protein>
    <submittedName>
        <fullName evidence="2">Uncharacterized protein</fullName>
    </submittedName>
</protein>
<accession>A0A9P3G271</accession>
<dbReference type="Proteomes" id="UP000703269">
    <property type="component" value="Unassembled WGS sequence"/>
</dbReference>
<keyword evidence="3" id="KW-1185">Reference proteome</keyword>
<dbReference type="EMBL" id="BPQB01000007">
    <property type="protein sequence ID" value="GJE87648.1"/>
    <property type="molecule type" value="Genomic_DNA"/>
</dbReference>